<evidence type="ECO:0000256" key="4">
    <source>
        <dbReference type="ARBA" id="ARBA00022801"/>
    </source>
</evidence>
<keyword evidence="7" id="KW-0732">Signal</keyword>
<dbReference type="PANTHER" id="PTHR21666:SF288">
    <property type="entry name" value="CELL DIVISION PROTEIN YTFB"/>
    <property type="match status" value="1"/>
</dbReference>
<dbReference type="PANTHER" id="PTHR21666">
    <property type="entry name" value="PEPTIDASE-RELATED"/>
    <property type="match status" value="1"/>
</dbReference>
<evidence type="ECO:0000259" key="8">
    <source>
        <dbReference type="Pfam" id="PF01551"/>
    </source>
</evidence>
<evidence type="ECO:0000313" key="9">
    <source>
        <dbReference type="EMBL" id="MCX5565831.1"/>
    </source>
</evidence>
<dbReference type="InterPro" id="IPR011055">
    <property type="entry name" value="Dup_hybrid_motif"/>
</dbReference>
<keyword evidence="3" id="KW-0479">Metal-binding</keyword>
<evidence type="ECO:0000256" key="7">
    <source>
        <dbReference type="SAM" id="SignalP"/>
    </source>
</evidence>
<name>A0AAW5VY67_9BURK</name>
<dbReference type="InterPro" id="IPR016047">
    <property type="entry name" value="M23ase_b-sheet_dom"/>
</dbReference>
<sequence>MNPILKNLFLLLGCLVANAVVASEVRQISIVEGPAYILGKHSHNATPRIESLRKMFLKTPLIEHLRINSAFGYRHHPLSGKWTGHQGLDYPAPKGTPIRATARGKVSFIGTKNGYGKVIFIEHDYGYSTVYAHQSRFKKGLKKGSGIRKGQIIGYVGSTGISSGPHLHYELRVNNIPIDPIQEKQQLVSYFQDDSAFTPHEGGVNEIDVSVSFSLTSDQAGPLITKK</sequence>
<evidence type="ECO:0000256" key="2">
    <source>
        <dbReference type="ARBA" id="ARBA00022670"/>
    </source>
</evidence>
<keyword evidence="6" id="KW-0482">Metalloprotease</keyword>
<keyword evidence="4" id="KW-0378">Hydrolase</keyword>
<dbReference type="RefSeq" id="WP_026484165.1">
    <property type="nucleotide sequence ID" value="NZ_JAPKNB010000007.1"/>
</dbReference>
<accession>A0AAW5VY67</accession>
<dbReference type="CDD" id="cd12797">
    <property type="entry name" value="M23_peptidase"/>
    <property type="match status" value="1"/>
</dbReference>
<reference evidence="9" key="1">
    <citation type="submission" date="2022-11" db="EMBL/GenBank/DDBJ databases">
        <title>Biodiversity and phylogenetic relationships of bacteria.</title>
        <authorList>
            <person name="Machado R.A.R."/>
            <person name="Bhat A."/>
            <person name="Loulou A."/>
            <person name="Kallel S."/>
        </authorList>
    </citation>
    <scope>NUCLEOTIDE SEQUENCE</scope>
    <source>
        <strain evidence="9">DSM 16503</strain>
    </source>
</reference>
<gene>
    <name evidence="9" type="ORF">OSH02_10695</name>
</gene>
<evidence type="ECO:0000256" key="3">
    <source>
        <dbReference type="ARBA" id="ARBA00022723"/>
    </source>
</evidence>
<proteinExistence type="predicted"/>
<keyword evidence="5" id="KW-0862">Zinc</keyword>
<dbReference type="SUPFAM" id="SSF51261">
    <property type="entry name" value="Duplicated hybrid motif"/>
    <property type="match status" value="1"/>
</dbReference>
<dbReference type="GO" id="GO:0006508">
    <property type="term" value="P:proteolysis"/>
    <property type="evidence" value="ECO:0007669"/>
    <property type="project" value="UniProtKB-KW"/>
</dbReference>
<protein>
    <submittedName>
        <fullName evidence="9">M23 family metallopeptidase</fullName>
    </submittedName>
</protein>
<dbReference type="Gene3D" id="2.70.70.10">
    <property type="entry name" value="Glucose Permease (Domain IIA)"/>
    <property type="match status" value="1"/>
</dbReference>
<dbReference type="AlphaFoldDB" id="A0AAW5VY67"/>
<dbReference type="GO" id="GO:0004222">
    <property type="term" value="F:metalloendopeptidase activity"/>
    <property type="evidence" value="ECO:0007669"/>
    <property type="project" value="TreeGrafter"/>
</dbReference>
<keyword evidence="2" id="KW-0645">Protease</keyword>
<dbReference type="InterPro" id="IPR050570">
    <property type="entry name" value="Cell_wall_metabolism_enzyme"/>
</dbReference>
<evidence type="ECO:0000313" key="10">
    <source>
        <dbReference type="Proteomes" id="UP001208074"/>
    </source>
</evidence>
<dbReference type="GO" id="GO:0046872">
    <property type="term" value="F:metal ion binding"/>
    <property type="evidence" value="ECO:0007669"/>
    <property type="project" value="UniProtKB-KW"/>
</dbReference>
<comment type="cofactor">
    <cofactor evidence="1">
        <name>Zn(2+)</name>
        <dbReference type="ChEBI" id="CHEBI:29105"/>
    </cofactor>
</comment>
<dbReference type="EMBL" id="JAPKNB010000007">
    <property type="protein sequence ID" value="MCX5565831.1"/>
    <property type="molecule type" value="Genomic_DNA"/>
</dbReference>
<dbReference type="Pfam" id="PF01551">
    <property type="entry name" value="Peptidase_M23"/>
    <property type="match status" value="1"/>
</dbReference>
<evidence type="ECO:0000256" key="5">
    <source>
        <dbReference type="ARBA" id="ARBA00022833"/>
    </source>
</evidence>
<feature type="chain" id="PRO_5043879644" evidence="7">
    <location>
        <begin position="23"/>
        <end position="227"/>
    </location>
</feature>
<evidence type="ECO:0000256" key="6">
    <source>
        <dbReference type="ARBA" id="ARBA00023049"/>
    </source>
</evidence>
<feature type="domain" description="M23ase beta-sheet core" evidence="8">
    <location>
        <begin position="84"/>
        <end position="180"/>
    </location>
</feature>
<dbReference type="Proteomes" id="UP001208074">
    <property type="component" value="Unassembled WGS sequence"/>
</dbReference>
<comment type="caution">
    <text evidence="9">The sequence shown here is derived from an EMBL/GenBank/DDBJ whole genome shotgun (WGS) entry which is preliminary data.</text>
</comment>
<evidence type="ECO:0000256" key="1">
    <source>
        <dbReference type="ARBA" id="ARBA00001947"/>
    </source>
</evidence>
<organism evidence="9 10">
    <name type="scientific">Alcaligenes phenolicus</name>
    <dbReference type="NCBI Taxonomy" id="232846"/>
    <lineage>
        <taxon>Bacteria</taxon>
        <taxon>Pseudomonadati</taxon>
        <taxon>Pseudomonadota</taxon>
        <taxon>Betaproteobacteria</taxon>
        <taxon>Burkholderiales</taxon>
        <taxon>Alcaligenaceae</taxon>
        <taxon>Alcaligenes</taxon>
    </lineage>
</organism>
<feature type="signal peptide" evidence="7">
    <location>
        <begin position="1"/>
        <end position="22"/>
    </location>
</feature>